<feature type="domain" description="ASCH" evidence="1">
    <location>
        <begin position="13"/>
        <end position="131"/>
    </location>
</feature>
<dbReference type="RefSeq" id="WP_100109858.1">
    <property type="nucleotide sequence ID" value="NZ_JBEPBX010000010.1"/>
</dbReference>
<dbReference type="SMART" id="SM01022">
    <property type="entry name" value="ASCH"/>
    <property type="match status" value="1"/>
</dbReference>
<evidence type="ECO:0000313" key="2">
    <source>
        <dbReference type="EMBL" id="MER6614403.1"/>
    </source>
</evidence>
<comment type="caution">
    <text evidence="2">The sequence shown here is derived from an EMBL/GenBank/DDBJ whole genome shotgun (WGS) entry which is preliminary data.</text>
</comment>
<accession>A0ABV1UUC2</accession>
<dbReference type="PANTHER" id="PTHR39203">
    <property type="entry name" value="CYTOPLASMIC PROTEIN-RELATED"/>
    <property type="match status" value="1"/>
</dbReference>
<name>A0ABV1UUC2_9ACTN</name>
<reference evidence="2 3" key="1">
    <citation type="submission" date="2024-06" db="EMBL/GenBank/DDBJ databases">
        <title>The Natural Products Discovery Center: Release of the First 8490 Sequenced Strains for Exploring Actinobacteria Biosynthetic Diversity.</title>
        <authorList>
            <person name="Kalkreuter E."/>
            <person name="Kautsar S.A."/>
            <person name="Yang D."/>
            <person name="Bader C.D."/>
            <person name="Teijaro C.N."/>
            <person name="Fluegel L."/>
            <person name="Davis C.M."/>
            <person name="Simpson J.R."/>
            <person name="Lauterbach L."/>
            <person name="Steele A.D."/>
            <person name="Gui C."/>
            <person name="Meng S."/>
            <person name="Li G."/>
            <person name="Viehrig K."/>
            <person name="Ye F."/>
            <person name="Su P."/>
            <person name="Kiefer A.F."/>
            <person name="Nichols A."/>
            <person name="Cepeda A.J."/>
            <person name="Yan W."/>
            <person name="Fan B."/>
            <person name="Jiang Y."/>
            <person name="Adhikari A."/>
            <person name="Zheng C.-J."/>
            <person name="Schuster L."/>
            <person name="Cowan T.M."/>
            <person name="Smanski M.J."/>
            <person name="Chevrette M.G."/>
            <person name="De Carvalho L.P.S."/>
            <person name="Shen B."/>
        </authorList>
    </citation>
    <scope>NUCLEOTIDE SEQUENCE [LARGE SCALE GENOMIC DNA]</scope>
    <source>
        <strain evidence="2 3">NPDC000837</strain>
    </source>
</reference>
<dbReference type="EMBL" id="JBEPBX010000010">
    <property type="protein sequence ID" value="MER6614403.1"/>
    <property type="molecule type" value="Genomic_DNA"/>
</dbReference>
<evidence type="ECO:0000313" key="3">
    <source>
        <dbReference type="Proteomes" id="UP001445472"/>
    </source>
</evidence>
<dbReference type="PANTHER" id="PTHR39203:SF1">
    <property type="entry name" value="CYTOPLASMIC PROTEIN"/>
    <property type="match status" value="1"/>
</dbReference>
<keyword evidence="3" id="KW-1185">Reference proteome</keyword>
<protein>
    <submittedName>
        <fullName evidence="2">ASCH domain-containing protein</fullName>
    </submittedName>
</protein>
<dbReference type="InterPro" id="IPR009326">
    <property type="entry name" value="DUF984"/>
</dbReference>
<dbReference type="Pfam" id="PF04266">
    <property type="entry name" value="ASCH"/>
    <property type="match status" value="1"/>
</dbReference>
<dbReference type="Gene3D" id="3.10.400.10">
    <property type="entry name" value="Sulfate adenylyltransferase"/>
    <property type="match status" value="1"/>
</dbReference>
<organism evidence="2 3">
    <name type="scientific">Streptomyces xantholiticus</name>
    <dbReference type="NCBI Taxonomy" id="68285"/>
    <lineage>
        <taxon>Bacteria</taxon>
        <taxon>Bacillati</taxon>
        <taxon>Actinomycetota</taxon>
        <taxon>Actinomycetes</taxon>
        <taxon>Kitasatosporales</taxon>
        <taxon>Streptomycetaceae</taxon>
        <taxon>Streptomyces</taxon>
    </lineage>
</organism>
<dbReference type="Proteomes" id="UP001445472">
    <property type="component" value="Unassembled WGS sequence"/>
</dbReference>
<dbReference type="SUPFAM" id="SSF88697">
    <property type="entry name" value="PUA domain-like"/>
    <property type="match status" value="1"/>
</dbReference>
<dbReference type="InterPro" id="IPR015947">
    <property type="entry name" value="PUA-like_sf"/>
</dbReference>
<evidence type="ECO:0000259" key="1">
    <source>
        <dbReference type="SMART" id="SM01022"/>
    </source>
</evidence>
<sequence length="134" mass="14763">MWPRIDGLRTLDLGTPGELRDRLNALVLSGAKRATTGLLESDYRAEGEDPESVGERLVLIGSEGEPIAQVAVEWVEIVPFRSVTWHFARAEGEGCTSLAHWREVHLAYWRSVGHTVADDTDVVCVRFGLVVPAP</sequence>
<proteinExistence type="predicted"/>
<dbReference type="InterPro" id="IPR007374">
    <property type="entry name" value="ASCH_domain"/>
</dbReference>
<gene>
    <name evidence="2" type="ORF">ABT276_13720</name>
</gene>